<dbReference type="InterPro" id="IPR038157">
    <property type="entry name" value="FeoA_core_dom"/>
</dbReference>
<reference evidence="4" key="1">
    <citation type="journal article" date="2019" name="Int. J. Syst. Evol. Microbiol.">
        <title>The Global Catalogue of Microorganisms (GCM) 10K type strain sequencing project: providing services to taxonomists for standard genome sequencing and annotation.</title>
        <authorList>
            <consortium name="The Broad Institute Genomics Platform"/>
            <consortium name="The Broad Institute Genome Sequencing Center for Infectious Disease"/>
            <person name="Wu L."/>
            <person name="Ma J."/>
        </authorList>
    </citation>
    <scope>NUCLEOTIDE SEQUENCE [LARGE SCALE GENOMIC DNA]</scope>
    <source>
        <strain evidence="4">DT28</strain>
    </source>
</reference>
<dbReference type="Gene3D" id="2.30.30.90">
    <property type="match status" value="1"/>
</dbReference>
<evidence type="ECO:0000259" key="2">
    <source>
        <dbReference type="SMART" id="SM00899"/>
    </source>
</evidence>
<organism evidence="3 4">
    <name type="scientific">Rheinheimera marina</name>
    <dbReference type="NCBI Taxonomy" id="1774958"/>
    <lineage>
        <taxon>Bacteria</taxon>
        <taxon>Pseudomonadati</taxon>
        <taxon>Pseudomonadota</taxon>
        <taxon>Gammaproteobacteria</taxon>
        <taxon>Chromatiales</taxon>
        <taxon>Chromatiaceae</taxon>
        <taxon>Rheinheimera</taxon>
    </lineage>
</organism>
<sequence>MQSVWDIPKGKTAEISGLDQSLSKDVVLRLHDMGFSPAQQVLCLQRGFLGGPVVVAVADAVFTLERQIASCILIAPAA</sequence>
<feature type="domain" description="Ferrous iron transporter FeoA-like" evidence="2">
    <location>
        <begin position="2"/>
        <end position="76"/>
    </location>
</feature>
<comment type="caution">
    <text evidence="3">The sequence shown here is derived from an EMBL/GenBank/DDBJ whole genome shotgun (WGS) entry which is preliminary data.</text>
</comment>
<evidence type="ECO:0000256" key="1">
    <source>
        <dbReference type="ARBA" id="ARBA00023004"/>
    </source>
</evidence>
<dbReference type="Proteomes" id="UP001595962">
    <property type="component" value="Unassembled WGS sequence"/>
</dbReference>
<keyword evidence="1" id="KW-0408">Iron</keyword>
<dbReference type="RefSeq" id="WP_377332026.1">
    <property type="nucleotide sequence ID" value="NZ_JBHSGB010000005.1"/>
</dbReference>
<evidence type="ECO:0000313" key="4">
    <source>
        <dbReference type="Proteomes" id="UP001595962"/>
    </source>
</evidence>
<accession>A0ABV9JJB4</accession>
<evidence type="ECO:0000313" key="3">
    <source>
        <dbReference type="EMBL" id="MFC4654233.1"/>
    </source>
</evidence>
<protein>
    <submittedName>
        <fullName evidence="3">Ferrous iron transport protein A</fullName>
    </submittedName>
</protein>
<proteinExistence type="predicted"/>
<name>A0ABV9JJB4_9GAMM</name>
<dbReference type="EMBL" id="JBHSGB010000005">
    <property type="protein sequence ID" value="MFC4654233.1"/>
    <property type="molecule type" value="Genomic_DNA"/>
</dbReference>
<gene>
    <name evidence="3" type="ORF">ACFO3I_04240</name>
</gene>
<dbReference type="InterPro" id="IPR007167">
    <property type="entry name" value="Fe-transptr_FeoA-like"/>
</dbReference>
<keyword evidence="4" id="KW-1185">Reference proteome</keyword>
<dbReference type="SMART" id="SM00899">
    <property type="entry name" value="FeoA"/>
    <property type="match status" value="1"/>
</dbReference>
<dbReference type="InterPro" id="IPR008988">
    <property type="entry name" value="Transcriptional_repressor_C"/>
</dbReference>
<dbReference type="Pfam" id="PF04023">
    <property type="entry name" value="FeoA"/>
    <property type="match status" value="1"/>
</dbReference>
<dbReference type="SUPFAM" id="SSF50037">
    <property type="entry name" value="C-terminal domain of transcriptional repressors"/>
    <property type="match status" value="1"/>
</dbReference>